<protein>
    <recommendedName>
        <fullName evidence="10">YihY/virulence factor BrkB family protein</fullName>
    </recommendedName>
</protein>
<evidence type="ECO:0000256" key="3">
    <source>
        <dbReference type="ARBA" id="ARBA00022692"/>
    </source>
</evidence>
<keyword evidence="5 7" id="KW-0472">Membrane</keyword>
<feature type="region of interest" description="Disordered" evidence="6">
    <location>
        <begin position="306"/>
        <end position="336"/>
    </location>
</feature>
<feature type="transmembrane region" description="Helical" evidence="7">
    <location>
        <begin position="235"/>
        <end position="258"/>
    </location>
</feature>
<reference evidence="9" key="1">
    <citation type="journal article" date="2019" name="Int. J. Syst. Evol. Microbiol.">
        <title>The Global Catalogue of Microorganisms (GCM) 10K type strain sequencing project: providing services to taxonomists for standard genome sequencing and annotation.</title>
        <authorList>
            <consortium name="The Broad Institute Genomics Platform"/>
            <consortium name="The Broad Institute Genome Sequencing Center for Infectious Disease"/>
            <person name="Wu L."/>
            <person name="Ma J."/>
        </authorList>
    </citation>
    <scope>NUCLEOTIDE SEQUENCE [LARGE SCALE GENOMIC DNA]</scope>
    <source>
        <strain evidence="9">JCM 14046</strain>
    </source>
</reference>
<dbReference type="InterPro" id="IPR017039">
    <property type="entry name" value="Virul_fac_BrkB"/>
</dbReference>
<feature type="transmembrane region" description="Helical" evidence="7">
    <location>
        <begin position="117"/>
        <end position="137"/>
    </location>
</feature>
<gene>
    <name evidence="8" type="ORF">GCM10009737_03920</name>
</gene>
<keyword evidence="9" id="KW-1185">Reference proteome</keyword>
<keyword evidence="2" id="KW-1003">Cell membrane</keyword>
<evidence type="ECO:0000256" key="2">
    <source>
        <dbReference type="ARBA" id="ARBA00022475"/>
    </source>
</evidence>
<evidence type="ECO:0000256" key="1">
    <source>
        <dbReference type="ARBA" id="ARBA00004651"/>
    </source>
</evidence>
<sequence length="336" mass="35370">MTTARLVPVTTEMDGEELDAEDAWHLARRHGLKKIVVESFVRFRYGDGFTNSRALALQAALAVVPFLLAVTGLAADIDEDQPAVVVALTVDAVTPGGGDEDALVRAVTQGSEVPGELALVLGLVLALITMTTAMAQVERGANRIYGIRRDRPAVAKYGRAAVFTAVLAVPVGLGFMLLVAGGAFADAMVQEYGWSETTEDLFDVARWPVGLVLLVVAIAVLLNHAPRRRQPALSWLALGAGVAVLVSMVAAAGLALYVEVGGSFDDTYGPLAGIIALLLWSLLSSMGLFYGVAVCAQLEALRAGDEEPALDDPGRPHHTSVATTEDAEDAREAEAR</sequence>
<organism evidence="8 9">
    <name type="scientific">Nocardioides lentus</name>
    <dbReference type="NCBI Taxonomy" id="338077"/>
    <lineage>
        <taxon>Bacteria</taxon>
        <taxon>Bacillati</taxon>
        <taxon>Actinomycetota</taxon>
        <taxon>Actinomycetes</taxon>
        <taxon>Propionibacteriales</taxon>
        <taxon>Nocardioidaceae</taxon>
        <taxon>Nocardioides</taxon>
    </lineage>
</organism>
<dbReference type="Pfam" id="PF03631">
    <property type="entry name" value="Virul_fac_BrkB"/>
    <property type="match status" value="1"/>
</dbReference>
<dbReference type="Proteomes" id="UP001501612">
    <property type="component" value="Unassembled WGS sequence"/>
</dbReference>
<comment type="subcellular location">
    <subcellularLocation>
        <location evidence="1">Cell membrane</location>
        <topology evidence="1">Multi-pass membrane protein</topology>
    </subcellularLocation>
</comment>
<proteinExistence type="predicted"/>
<evidence type="ECO:0000256" key="4">
    <source>
        <dbReference type="ARBA" id="ARBA00022989"/>
    </source>
</evidence>
<evidence type="ECO:0000313" key="9">
    <source>
        <dbReference type="Proteomes" id="UP001501612"/>
    </source>
</evidence>
<dbReference type="RefSeq" id="WP_344002937.1">
    <property type="nucleotide sequence ID" value="NZ_BAAAMY010000001.1"/>
</dbReference>
<keyword evidence="4 7" id="KW-1133">Transmembrane helix</keyword>
<feature type="transmembrane region" description="Helical" evidence="7">
    <location>
        <begin position="157"/>
        <end position="184"/>
    </location>
</feature>
<feature type="transmembrane region" description="Helical" evidence="7">
    <location>
        <begin position="270"/>
        <end position="292"/>
    </location>
</feature>
<feature type="transmembrane region" description="Helical" evidence="7">
    <location>
        <begin position="204"/>
        <end position="223"/>
    </location>
</feature>
<dbReference type="PANTHER" id="PTHR30213:SF0">
    <property type="entry name" value="UPF0761 MEMBRANE PROTEIN YIHY"/>
    <property type="match status" value="1"/>
</dbReference>
<feature type="transmembrane region" description="Helical" evidence="7">
    <location>
        <begin position="54"/>
        <end position="75"/>
    </location>
</feature>
<accession>A0ABP5ACW0</accession>
<dbReference type="EMBL" id="BAAAMY010000001">
    <property type="protein sequence ID" value="GAA1906377.1"/>
    <property type="molecule type" value="Genomic_DNA"/>
</dbReference>
<comment type="caution">
    <text evidence="8">The sequence shown here is derived from an EMBL/GenBank/DDBJ whole genome shotgun (WGS) entry which is preliminary data.</text>
</comment>
<evidence type="ECO:0000313" key="8">
    <source>
        <dbReference type="EMBL" id="GAA1906377.1"/>
    </source>
</evidence>
<dbReference type="PIRSF" id="PIRSF035875">
    <property type="entry name" value="RNase_BN"/>
    <property type="match status" value="1"/>
</dbReference>
<name>A0ABP5ACW0_9ACTN</name>
<evidence type="ECO:0000256" key="5">
    <source>
        <dbReference type="ARBA" id="ARBA00023136"/>
    </source>
</evidence>
<keyword evidence="3 7" id="KW-0812">Transmembrane</keyword>
<dbReference type="PANTHER" id="PTHR30213">
    <property type="entry name" value="INNER MEMBRANE PROTEIN YHJD"/>
    <property type="match status" value="1"/>
</dbReference>
<evidence type="ECO:0000256" key="7">
    <source>
        <dbReference type="SAM" id="Phobius"/>
    </source>
</evidence>
<evidence type="ECO:0000256" key="6">
    <source>
        <dbReference type="SAM" id="MobiDB-lite"/>
    </source>
</evidence>
<evidence type="ECO:0008006" key="10">
    <source>
        <dbReference type="Google" id="ProtNLM"/>
    </source>
</evidence>